<proteinExistence type="predicted"/>
<protein>
    <submittedName>
        <fullName evidence="2">Uncharacterized protein</fullName>
    </submittedName>
</protein>
<gene>
    <name evidence="2" type="ORF">GCM10011594_42780</name>
</gene>
<evidence type="ECO:0000256" key="1">
    <source>
        <dbReference type="SAM" id="Phobius"/>
    </source>
</evidence>
<dbReference type="AlphaFoldDB" id="A0A917TCR9"/>
<evidence type="ECO:0000313" key="3">
    <source>
        <dbReference type="Proteomes" id="UP000655208"/>
    </source>
</evidence>
<reference evidence="2" key="1">
    <citation type="journal article" date="2014" name="Int. J. Syst. Evol. Microbiol.">
        <title>Complete genome sequence of Corynebacterium casei LMG S-19264T (=DSM 44701T), isolated from a smear-ripened cheese.</title>
        <authorList>
            <consortium name="US DOE Joint Genome Institute (JGI-PGF)"/>
            <person name="Walter F."/>
            <person name="Albersmeier A."/>
            <person name="Kalinowski J."/>
            <person name="Ruckert C."/>
        </authorList>
    </citation>
    <scope>NUCLEOTIDE SEQUENCE</scope>
    <source>
        <strain evidence="2">CGMCC 4.7308</strain>
    </source>
</reference>
<dbReference type="EMBL" id="BMNA01000019">
    <property type="protein sequence ID" value="GGM18149.1"/>
    <property type="molecule type" value="Genomic_DNA"/>
</dbReference>
<comment type="caution">
    <text evidence="2">The sequence shown here is derived from an EMBL/GenBank/DDBJ whole genome shotgun (WGS) entry which is preliminary data.</text>
</comment>
<sequence>MTAPDGHTGAAAGAGRPPSLVPTAALLVGALVLIVVVLVNPDMPGWLRTTIAVLALVMVVALLVLSFRLFRSTVRRGGRS</sequence>
<feature type="transmembrane region" description="Helical" evidence="1">
    <location>
        <begin position="20"/>
        <end position="39"/>
    </location>
</feature>
<dbReference type="Proteomes" id="UP000655208">
    <property type="component" value="Unassembled WGS sequence"/>
</dbReference>
<feature type="transmembrane region" description="Helical" evidence="1">
    <location>
        <begin position="51"/>
        <end position="70"/>
    </location>
</feature>
<keyword evidence="3" id="KW-1185">Reference proteome</keyword>
<dbReference type="RefSeq" id="WP_188944894.1">
    <property type="nucleotide sequence ID" value="NZ_BMNA01000019.1"/>
</dbReference>
<name>A0A917TCR9_9ACTN</name>
<keyword evidence="1" id="KW-0472">Membrane</keyword>
<accession>A0A917TCR9</accession>
<organism evidence="2 3">
    <name type="scientific">Nakamurella endophytica</name>
    <dbReference type="NCBI Taxonomy" id="1748367"/>
    <lineage>
        <taxon>Bacteria</taxon>
        <taxon>Bacillati</taxon>
        <taxon>Actinomycetota</taxon>
        <taxon>Actinomycetes</taxon>
        <taxon>Nakamurellales</taxon>
        <taxon>Nakamurellaceae</taxon>
        <taxon>Nakamurella</taxon>
    </lineage>
</organism>
<keyword evidence="1" id="KW-0812">Transmembrane</keyword>
<keyword evidence="1" id="KW-1133">Transmembrane helix</keyword>
<reference evidence="2" key="2">
    <citation type="submission" date="2020-09" db="EMBL/GenBank/DDBJ databases">
        <authorList>
            <person name="Sun Q."/>
            <person name="Zhou Y."/>
        </authorList>
    </citation>
    <scope>NUCLEOTIDE SEQUENCE</scope>
    <source>
        <strain evidence="2">CGMCC 4.7308</strain>
    </source>
</reference>
<evidence type="ECO:0000313" key="2">
    <source>
        <dbReference type="EMBL" id="GGM18149.1"/>
    </source>
</evidence>